<dbReference type="EMBL" id="JABWTA010000001">
    <property type="protein sequence ID" value="NVE94704.1"/>
    <property type="molecule type" value="Genomic_DNA"/>
</dbReference>
<name>A0A850H645_9SPHN</name>
<dbReference type="AlphaFoldDB" id="A0A850H645"/>
<evidence type="ECO:0000313" key="2">
    <source>
        <dbReference type="Proteomes" id="UP000546031"/>
    </source>
</evidence>
<accession>A0A850H645</accession>
<evidence type="ECO:0000313" key="1">
    <source>
        <dbReference type="EMBL" id="NVE94704.1"/>
    </source>
</evidence>
<dbReference type="RefSeq" id="WP_176272954.1">
    <property type="nucleotide sequence ID" value="NZ_JABWTA010000001.1"/>
</dbReference>
<keyword evidence="2" id="KW-1185">Reference proteome</keyword>
<proteinExistence type="predicted"/>
<evidence type="ECO:0008006" key="3">
    <source>
        <dbReference type="Google" id="ProtNLM"/>
    </source>
</evidence>
<protein>
    <recommendedName>
        <fullName evidence="3">ABC transporter</fullName>
    </recommendedName>
</protein>
<organism evidence="1 2">
    <name type="scientific">Altererythrobacter lutimaris</name>
    <dbReference type="NCBI Taxonomy" id="2743979"/>
    <lineage>
        <taxon>Bacteria</taxon>
        <taxon>Pseudomonadati</taxon>
        <taxon>Pseudomonadota</taxon>
        <taxon>Alphaproteobacteria</taxon>
        <taxon>Sphingomonadales</taxon>
        <taxon>Erythrobacteraceae</taxon>
        <taxon>Altererythrobacter</taxon>
    </lineage>
</organism>
<comment type="caution">
    <text evidence="1">The sequence shown here is derived from an EMBL/GenBank/DDBJ whole genome shotgun (WGS) entry which is preliminary data.</text>
</comment>
<sequence length="269" mass="28984">MRIKRPKLAIFLLVVAVLGGLVLAVLGVRGVKNSLPPGPGEPIGLVTSLPIYWPDGADLTDLTQGELASPWTRQALELDYALRPMDTLSPVAEAGDPLPGLEMPEDMVSDISELDRLAIIQPRGISAEDNVVLDEWVKAGGRLLLVLDPMLTGHYETPVFDPRHPVGSALIPPVVARWGLEVQFDEMQSLDVRILEARYGLLPAIMAGELKLLEDGAGQCELDAEGVIAHCVIGKGRVTLVADAALFEAEDPGEEGAFVLRSLFREAFE</sequence>
<gene>
    <name evidence="1" type="ORF">HUO12_07310</name>
</gene>
<dbReference type="Proteomes" id="UP000546031">
    <property type="component" value="Unassembled WGS sequence"/>
</dbReference>
<reference evidence="1 2" key="1">
    <citation type="submission" date="2020-06" db="EMBL/GenBank/DDBJ databases">
        <title>Altererythrobacter lutimaris sp. nov., a marine bacterium isolated from a tidal flat.</title>
        <authorList>
            <person name="Kim D."/>
            <person name="Yoo Y."/>
            <person name="Kim J.-J."/>
        </authorList>
    </citation>
    <scope>NUCLEOTIDE SEQUENCE [LARGE SCALE GENOMIC DNA]</scope>
    <source>
        <strain evidence="1 2">JGD-16</strain>
    </source>
</reference>